<protein>
    <submittedName>
        <fullName evidence="1">Uncharacterized protein</fullName>
    </submittedName>
</protein>
<proteinExistence type="predicted"/>
<dbReference type="AlphaFoldDB" id="A0AAE3K0N7"/>
<organism evidence="1 2">
    <name type="scientific">Candidatus Colimorpha enterica</name>
    <dbReference type="NCBI Taxonomy" id="3083063"/>
    <lineage>
        <taxon>Bacteria</taxon>
        <taxon>Pseudomonadati</taxon>
        <taxon>Bacteroidota</taxon>
        <taxon>Bacteroidia</taxon>
        <taxon>Bacteroidales</taxon>
        <taxon>Candidatus Colimorpha</taxon>
    </lineage>
</organism>
<name>A0AAE3K0N7_9BACT</name>
<sequence>MKFNDNAFRFSFAEAVVLKEDINAEVGQVVTGAPGSLADVTVTQDGSRVIFDFVIPQGESGAGAVIDSDLSDNSENPVANRAIKEYVDSAVSELSGMISSVGEMAEMLGTVPEYTMTAEAVSPLLAPGCYYVFPEMAALEIRLIGGESGKVSEYRFRFTSGSTPTVLTLPAGTVGSIDIQADTVYEVTLHDGYLKYHSWAVSGT</sequence>
<dbReference type="Proteomes" id="UP001139365">
    <property type="component" value="Unassembled WGS sequence"/>
</dbReference>
<accession>A0AAE3K0N7</accession>
<comment type="caution">
    <text evidence="1">The sequence shown here is derived from an EMBL/GenBank/DDBJ whole genome shotgun (WGS) entry which is preliminary data.</text>
</comment>
<evidence type="ECO:0000313" key="1">
    <source>
        <dbReference type="EMBL" id="MCI5756571.1"/>
    </source>
</evidence>
<gene>
    <name evidence="1" type="ORF">MR241_09805</name>
</gene>
<dbReference type="EMBL" id="JALEMU010000162">
    <property type="protein sequence ID" value="MCI5756571.1"/>
    <property type="molecule type" value="Genomic_DNA"/>
</dbReference>
<evidence type="ECO:0000313" key="2">
    <source>
        <dbReference type="Proteomes" id="UP001139365"/>
    </source>
</evidence>
<reference evidence="1 2" key="1">
    <citation type="submission" date="2022-03" db="EMBL/GenBank/DDBJ databases">
        <title>Metagenome-assembled genomes from swine fecal metagenomes.</title>
        <authorList>
            <person name="Holman D.B."/>
            <person name="Kommadath A."/>
        </authorList>
    </citation>
    <scope>NUCLEOTIDE SEQUENCE [LARGE SCALE GENOMIC DNA]</scope>
    <source>
        <strain evidence="1">SUG147</strain>
    </source>
</reference>